<evidence type="ECO:0000256" key="7">
    <source>
        <dbReference type="ARBA" id="ARBA00022840"/>
    </source>
</evidence>
<dbReference type="AlphaFoldDB" id="A0A6B2M506"/>
<dbReference type="SUPFAM" id="SSF47384">
    <property type="entry name" value="Homodimeric domain of signal transducing histidine kinase"/>
    <property type="match status" value="1"/>
</dbReference>
<feature type="domain" description="Cyclic nucleotide-binding" evidence="9">
    <location>
        <begin position="8"/>
        <end position="102"/>
    </location>
</feature>
<accession>A0A6B2M506</accession>
<keyword evidence="5" id="KW-0547">Nucleotide-binding</keyword>
<protein>
    <recommendedName>
        <fullName evidence="2">histidine kinase</fullName>
        <ecNumber evidence="2">2.7.13.3</ecNumber>
    </recommendedName>
</protein>
<keyword evidence="7" id="KW-0067">ATP-binding</keyword>
<sequence>MELQAHPFFKQMDKESVESLTRSALIQKLPRGTVIFEENDISDSLYLILEGTIGFGKKVRNRGHIGISQSQKGEFFGEIGVLTNDRRALRAEAKTDCSIACIPGASVVNYLRKMPGPVQGLLQSIIAHLKGTTRQFIDDRVHQEKMALIGNMTNTIIHDFKNPFCLISLSAQLLRQRHRDDESMKLCQNIEKQVDRMVSMVTELAEYSRGEHSIVKAKIRLKELFDEFRSLNNPYFDSTKVEVSIDVPDAVILGAKAKLFRVLQNLIGNAIEAFEDKEGLVKITGAVVHSENQVQIFIEDNAGGIPESIRDRLFEPFVSHGKREGTGLGTAIARSIIEAHGGFLTFRTETGRGTIFTITLPLGK</sequence>
<dbReference type="Gene3D" id="1.10.287.130">
    <property type="match status" value="1"/>
</dbReference>
<evidence type="ECO:0000256" key="3">
    <source>
        <dbReference type="ARBA" id="ARBA00022553"/>
    </source>
</evidence>
<gene>
    <name evidence="11" type="ORF">G0Q06_09685</name>
</gene>
<dbReference type="SMART" id="SM00387">
    <property type="entry name" value="HATPase_c"/>
    <property type="match status" value="1"/>
</dbReference>
<dbReference type="PANTHER" id="PTHR43065">
    <property type="entry name" value="SENSOR HISTIDINE KINASE"/>
    <property type="match status" value="1"/>
</dbReference>
<dbReference type="CDD" id="cd00082">
    <property type="entry name" value="HisKA"/>
    <property type="match status" value="1"/>
</dbReference>
<keyword evidence="8" id="KW-0902">Two-component regulatory system</keyword>
<evidence type="ECO:0000256" key="8">
    <source>
        <dbReference type="ARBA" id="ARBA00023012"/>
    </source>
</evidence>
<evidence type="ECO:0000256" key="6">
    <source>
        <dbReference type="ARBA" id="ARBA00022777"/>
    </source>
</evidence>
<dbReference type="Pfam" id="PF00512">
    <property type="entry name" value="HisKA"/>
    <property type="match status" value="1"/>
</dbReference>
<dbReference type="PANTHER" id="PTHR43065:SF10">
    <property type="entry name" value="PEROXIDE STRESS-ACTIVATED HISTIDINE KINASE MAK3"/>
    <property type="match status" value="1"/>
</dbReference>
<dbReference type="InterPro" id="IPR014710">
    <property type="entry name" value="RmlC-like_jellyroll"/>
</dbReference>
<dbReference type="Proteomes" id="UP000478417">
    <property type="component" value="Unassembled WGS sequence"/>
</dbReference>
<dbReference type="Pfam" id="PF02518">
    <property type="entry name" value="HATPase_c"/>
    <property type="match status" value="1"/>
</dbReference>
<evidence type="ECO:0000313" key="11">
    <source>
        <dbReference type="EMBL" id="NDV62720.1"/>
    </source>
</evidence>
<reference evidence="11 12" key="1">
    <citation type="submission" date="2020-02" db="EMBL/GenBank/DDBJ databases">
        <title>Albibacoteraceae fam. nov., the first described family within the subdivision 4 Verrucomicrobia.</title>
        <authorList>
            <person name="Xi F."/>
        </authorList>
    </citation>
    <scope>NUCLEOTIDE SEQUENCE [LARGE SCALE GENOMIC DNA]</scope>
    <source>
        <strain evidence="11 12">CK1056</strain>
    </source>
</reference>
<feature type="domain" description="Histidine kinase" evidence="10">
    <location>
        <begin position="155"/>
        <end position="364"/>
    </location>
</feature>
<evidence type="ECO:0000256" key="5">
    <source>
        <dbReference type="ARBA" id="ARBA00022741"/>
    </source>
</evidence>
<proteinExistence type="predicted"/>
<dbReference type="InterPro" id="IPR000595">
    <property type="entry name" value="cNMP-bd_dom"/>
</dbReference>
<dbReference type="EMBL" id="JAAGNX010000002">
    <property type="protein sequence ID" value="NDV62720.1"/>
    <property type="molecule type" value="Genomic_DNA"/>
</dbReference>
<dbReference type="Pfam" id="PF00027">
    <property type="entry name" value="cNMP_binding"/>
    <property type="match status" value="1"/>
</dbReference>
<dbReference type="SUPFAM" id="SSF55874">
    <property type="entry name" value="ATPase domain of HSP90 chaperone/DNA topoisomerase II/histidine kinase"/>
    <property type="match status" value="1"/>
</dbReference>
<keyword evidence="4" id="KW-0808">Transferase</keyword>
<dbReference type="SUPFAM" id="SSF51206">
    <property type="entry name" value="cAMP-binding domain-like"/>
    <property type="match status" value="1"/>
</dbReference>
<dbReference type="InterPro" id="IPR005467">
    <property type="entry name" value="His_kinase_dom"/>
</dbReference>
<comment type="catalytic activity">
    <reaction evidence="1">
        <text>ATP + protein L-histidine = ADP + protein N-phospho-L-histidine.</text>
        <dbReference type="EC" id="2.7.13.3"/>
    </reaction>
</comment>
<comment type="caution">
    <text evidence="11">The sequence shown here is derived from an EMBL/GenBank/DDBJ whole genome shotgun (WGS) entry which is preliminary data.</text>
</comment>
<dbReference type="Gene3D" id="3.30.565.10">
    <property type="entry name" value="Histidine kinase-like ATPase, C-terminal domain"/>
    <property type="match status" value="1"/>
</dbReference>
<dbReference type="EC" id="2.7.13.3" evidence="2"/>
<dbReference type="InterPro" id="IPR036097">
    <property type="entry name" value="HisK_dim/P_sf"/>
</dbReference>
<dbReference type="PRINTS" id="PR00344">
    <property type="entry name" value="BCTRLSENSOR"/>
</dbReference>
<dbReference type="InterPro" id="IPR018490">
    <property type="entry name" value="cNMP-bd_dom_sf"/>
</dbReference>
<dbReference type="InterPro" id="IPR004358">
    <property type="entry name" value="Sig_transdc_His_kin-like_C"/>
</dbReference>
<evidence type="ECO:0000313" key="12">
    <source>
        <dbReference type="Proteomes" id="UP000478417"/>
    </source>
</evidence>
<keyword evidence="3" id="KW-0597">Phosphoprotein</keyword>
<evidence type="ECO:0000259" key="9">
    <source>
        <dbReference type="PROSITE" id="PS50042"/>
    </source>
</evidence>
<evidence type="ECO:0000259" key="10">
    <source>
        <dbReference type="PROSITE" id="PS50109"/>
    </source>
</evidence>
<dbReference type="RefSeq" id="WP_163965099.1">
    <property type="nucleotide sequence ID" value="NZ_JAAGNX010000002.1"/>
</dbReference>
<keyword evidence="6" id="KW-0418">Kinase</keyword>
<dbReference type="CDD" id="cd00075">
    <property type="entry name" value="HATPase"/>
    <property type="match status" value="1"/>
</dbReference>
<keyword evidence="12" id="KW-1185">Reference proteome</keyword>
<name>A0A6B2M506_9BACT</name>
<dbReference type="SMART" id="SM00388">
    <property type="entry name" value="HisKA"/>
    <property type="match status" value="1"/>
</dbReference>
<organism evidence="11 12">
    <name type="scientific">Oceanipulchritudo coccoides</name>
    <dbReference type="NCBI Taxonomy" id="2706888"/>
    <lineage>
        <taxon>Bacteria</taxon>
        <taxon>Pseudomonadati</taxon>
        <taxon>Verrucomicrobiota</taxon>
        <taxon>Opitutia</taxon>
        <taxon>Puniceicoccales</taxon>
        <taxon>Oceanipulchritudinaceae</taxon>
        <taxon>Oceanipulchritudo</taxon>
    </lineage>
</organism>
<evidence type="ECO:0000256" key="1">
    <source>
        <dbReference type="ARBA" id="ARBA00000085"/>
    </source>
</evidence>
<dbReference type="InterPro" id="IPR003661">
    <property type="entry name" value="HisK_dim/P_dom"/>
</dbReference>
<dbReference type="GO" id="GO:0000155">
    <property type="term" value="F:phosphorelay sensor kinase activity"/>
    <property type="evidence" value="ECO:0007669"/>
    <property type="project" value="InterPro"/>
</dbReference>
<dbReference type="Gene3D" id="2.60.120.10">
    <property type="entry name" value="Jelly Rolls"/>
    <property type="match status" value="1"/>
</dbReference>
<dbReference type="InterPro" id="IPR003594">
    <property type="entry name" value="HATPase_dom"/>
</dbReference>
<dbReference type="PROSITE" id="PS50109">
    <property type="entry name" value="HIS_KIN"/>
    <property type="match status" value="1"/>
</dbReference>
<dbReference type="GO" id="GO:0005524">
    <property type="term" value="F:ATP binding"/>
    <property type="evidence" value="ECO:0007669"/>
    <property type="project" value="UniProtKB-KW"/>
</dbReference>
<dbReference type="PROSITE" id="PS50042">
    <property type="entry name" value="CNMP_BINDING_3"/>
    <property type="match status" value="1"/>
</dbReference>
<dbReference type="InterPro" id="IPR036890">
    <property type="entry name" value="HATPase_C_sf"/>
</dbReference>
<evidence type="ECO:0000256" key="2">
    <source>
        <dbReference type="ARBA" id="ARBA00012438"/>
    </source>
</evidence>
<evidence type="ECO:0000256" key="4">
    <source>
        <dbReference type="ARBA" id="ARBA00022679"/>
    </source>
</evidence>
<dbReference type="SMART" id="SM00100">
    <property type="entry name" value="cNMP"/>
    <property type="match status" value="1"/>
</dbReference>
<dbReference type="CDD" id="cd00038">
    <property type="entry name" value="CAP_ED"/>
    <property type="match status" value="1"/>
</dbReference>